<dbReference type="AlphaFoldDB" id="A0A936ZR22"/>
<proteinExistence type="predicted"/>
<protein>
    <submittedName>
        <fullName evidence="1">Uncharacterized protein</fullName>
    </submittedName>
</protein>
<evidence type="ECO:0000313" key="1">
    <source>
        <dbReference type="EMBL" id="MBL0683837.1"/>
    </source>
</evidence>
<name>A0A936ZR22_9FLAO</name>
<dbReference type="RefSeq" id="WP_201919204.1">
    <property type="nucleotide sequence ID" value="NZ_BAABAX010000005.1"/>
</dbReference>
<dbReference type="Proteomes" id="UP000651057">
    <property type="component" value="Unassembled WGS sequence"/>
</dbReference>
<keyword evidence="2" id="KW-1185">Reference proteome</keyword>
<comment type="caution">
    <text evidence="1">The sequence shown here is derived from an EMBL/GenBank/DDBJ whole genome shotgun (WGS) entry which is preliminary data.</text>
</comment>
<sequence>MNKELNIGISGKDNKKLFAELYHIFFTNEEPDILKADNLDIKYDLKNISNGLPEYNTNLFLKWNNIGTLTIIRNDIVLLGLNSFDISPKNVLALIEKLSFEIASFETLYYDWYNPDNPYESPSFGNGHVPHGWACAFKGEGFNRLVSRRWLDFGPWKQHFGKNDTQLIQFHQLDVDSETALRQSKNGHSLMGISPNGGFIQDNYVYHYDNKGLYDSKEKKIKIIVHGVDIPDQQLLDACAGKYYKIFDPIMPVDNVAYVFMDEQVAKKHLDAIWLRGLECRTIRQGKEIILTDEYYPSIEKPDWLNE</sequence>
<dbReference type="EMBL" id="JAERQJ010000003">
    <property type="protein sequence ID" value="MBL0683837.1"/>
    <property type="molecule type" value="Genomic_DNA"/>
</dbReference>
<evidence type="ECO:0000313" key="2">
    <source>
        <dbReference type="Proteomes" id="UP000651057"/>
    </source>
</evidence>
<reference evidence="1" key="1">
    <citation type="submission" date="2021-01" db="EMBL/GenBank/DDBJ databases">
        <authorList>
            <person name="Zhong Y.L."/>
        </authorList>
    </citation>
    <scope>NUCLEOTIDE SEQUENCE</scope>
    <source>
        <strain evidence="1">KCTC 23302</strain>
    </source>
</reference>
<accession>A0A936ZR22</accession>
<organism evidence="1 2">
    <name type="scientific">Aquimarina mytili</name>
    <dbReference type="NCBI Taxonomy" id="874423"/>
    <lineage>
        <taxon>Bacteria</taxon>
        <taxon>Pseudomonadati</taxon>
        <taxon>Bacteroidota</taxon>
        <taxon>Flavobacteriia</taxon>
        <taxon>Flavobacteriales</taxon>
        <taxon>Flavobacteriaceae</taxon>
        <taxon>Aquimarina</taxon>
    </lineage>
</organism>
<gene>
    <name evidence="1" type="ORF">JJQ60_09940</name>
</gene>